<feature type="transmembrane region" description="Helical" evidence="9">
    <location>
        <begin position="771"/>
        <end position="791"/>
    </location>
</feature>
<evidence type="ECO:0000256" key="9">
    <source>
        <dbReference type="SAM" id="Phobius"/>
    </source>
</evidence>
<dbReference type="FunFam" id="3.40.50.1000:FF:000083">
    <property type="entry name" value="Sodium/potassium-transporting ATPase subunit alpha"/>
    <property type="match status" value="1"/>
</dbReference>
<dbReference type="PANTHER" id="PTHR43294">
    <property type="entry name" value="SODIUM/POTASSIUM-TRANSPORTING ATPASE SUBUNIT ALPHA"/>
    <property type="match status" value="1"/>
</dbReference>
<keyword evidence="8 9" id="KW-0472">Membrane</keyword>
<feature type="transmembrane region" description="Helical" evidence="9">
    <location>
        <begin position="79"/>
        <end position="95"/>
    </location>
</feature>
<keyword evidence="2" id="KW-1003">Cell membrane</keyword>
<dbReference type="InterPro" id="IPR023298">
    <property type="entry name" value="ATPase_P-typ_TM_dom_sf"/>
</dbReference>
<keyword evidence="4" id="KW-0547">Nucleotide-binding</keyword>
<dbReference type="PRINTS" id="PR00121">
    <property type="entry name" value="NAKATPASE"/>
</dbReference>
<feature type="transmembrane region" description="Helical" evidence="9">
    <location>
        <begin position="803"/>
        <end position="820"/>
    </location>
</feature>
<gene>
    <name evidence="11" type="ORF">HWN40_11885</name>
</gene>
<dbReference type="InterPro" id="IPR001757">
    <property type="entry name" value="P_typ_ATPase"/>
</dbReference>
<dbReference type="EMBL" id="CP058215">
    <property type="protein sequence ID" value="QLC50878.1"/>
    <property type="molecule type" value="Genomic_DNA"/>
</dbReference>
<dbReference type="InterPro" id="IPR050510">
    <property type="entry name" value="Cation_transp_ATPase_P-type"/>
</dbReference>
<dbReference type="InterPro" id="IPR004014">
    <property type="entry name" value="ATPase_P-typ_cation-transptr_N"/>
</dbReference>
<evidence type="ECO:0000256" key="2">
    <source>
        <dbReference type="ARBA" id="ARBA00022475"/>
    </source>
</evidence>
<evidence type="ECO:0000313" key="11">
    <source>
        <dbReference type="EMBL" id="QLC50878.1"/>
    </source>
</evidence>
<evidence type="ECO:0000256" key="3">
    <source>
        <dbReference type="ARBA" id="ARBA00022692"/>
    </source>
</evidence>
<dbReference type="InterPro" id="IPR059000">
    <property type="entry name" value="ATPase_P-type_domA"/>
</dbReference>
<dbReference type="SMART" id="SM00831">
    <property type="entry name" value="Cation_ATPase_N"/>
    <property type="match status" value="1"/>
</dbReference>
<dbReference type="InterPro" id="IPR018303">
    <property type="entry name" value="ATPase_P-typ_P_site"/>
</dbReference>
<dbReference type="PRINTS" id="PR00119">
    <property type="entry name" value="CATATPASE"/>
</dbReference>
<feature type="domain" description="Cation-transporting P-type ATPase N-terminal" evidence="10">
    <location>
        <begin position="2"/>
        <end position="75"/>
    </location>
</feature>
<evidence type="ECO:0000256" key="1">
    <source>
        <dbReference type="ARBA" id="ARBA00004651"/>
    </source>
</evidence>
<evidence type="ECO:0000313" key="12">
    <source>
        <dbReference type="Proteomes" id="UP000509594"/>
    </source>
</evidence>
<dbReference type="GO" id="GO:0005524">
    <property type="term" value="F:ATP binding"/>
    <property type="evidence" value="ECO:0007669"/>
    <property type="project" value="UniProtKB-KW"/>
</dbReference>
<dbReference type="SUPFAM" id="SSF81660">
    <property type="entry name" value="Metal cation-transporting ATPase, ATP-binding domain N"/>
    <property type="match status" value="1"/>
</dbReference>
<dbReference type="InterPro" id="IPR008250">
    <property type="entry name" value="ATPase_P-typ_transduc_dom_A_sf"/>
</dbReference>
<dbReference type="InterPro" id="IPR023214">
    <property type="entry name" value="HAD_sf"/>
</dbReference>
<dbReference type="SUPFAM" id="SSF56784">
    <property type="entry name" value="HAD-like"/>
    <property type="match status" value="1"/>
</dbReference>
<dbReference type="GO" id="GO:0016887">
    <property type="term" value="F:ATP hydrolysis activity"/>
    <property type="evidence" value="ECO:0007669"/>
    <property type="project" value="InterPro"/>
</dbReference>
<accession>A0A7D5E914</accession>
<dbReference type="PROSITE" id="PS00154">
    <property type="entry name" value="ATPASE_E1_E2"/>
    <property type="match status" value="1"/>
</dbReference>
<keyword evidence="5" id="KW-0067">ATP-binding</keyword>
<dbReference type="Gene3D" id="3.40.50.1000">
    <property type="entry name" value="HAD superfamily/HAD-like"/>
    <property type="match status" value="1"/>
</dbReference>
<dbReference type="SUPFAM" id="SSF81665">
    <property type="entry name" value="Calcium ATPase, transmembrane domain M"/>
    <property type="match status" value="1"/>
</dbReference>
<dbReference type="Proteomes" id="UP000509594">
    <property type="component" value="Chromosome"/>
</dbReference>
<name>A0A7D5E914_9EURY</name>
<feature type="transmembrane region" description="Helical" evidence="9">
    <location>
        <begin position="869"/>
        <end position="889"/>
    </location>
</feature>
<dbReference type="InterPro" id="IPR044492">
    <property type="entry name" value="P_typ_ATPase_HD_dom"/>
</dbReference>
<evidence type="ECO:0000256" key="6">
    <source>
        <dbReference type="ARBA" id="ARBA00022967"/>
    </source>
</evidence>
<proteinExistence type="predicted"/>
<protein>
    <submittedName>
        <fullName evidence="11">Cation-transporting P-type ATPase</fullName>
    </submittedName>
</protein>
<keyword evidence="12" id="KW-1185">Reference proteome</keyword>
<dbReference type="Gene3D" id="2.70.150.10">
    <property type="entry name" value="Calcium-transporting ATPase, cytoplasmic transduction domain A"/>
    <property type="match status" value="1"/>
</dbReference>
<dbReference type="GeneID" id="55822386"/>
<organism evidence="11 12">
    <name type="scientific">Methanolobus zinderi</name>
    <dbReference type="NCBI Taxonomy" id="536044"/>
    <lineage>
        <taxon>Archaea</taxon>
        <taxon>Methanobacteriati</taxon>
        <taxon>Methanobacteriota</taxon>
        <taxon>Stenosarchaea group</taxon>
        <taxon>Methanomicrobia</taxon>
        <taxon>Methanosarcinales</taxon>
        <taxon>Methanosarcinaceae</taxon>
        <taxon>Methanolobus</taxon>
    </lineage>
</organism>
<keyword evidence="6" id="KW-1278">Translocase</keyword>
<dbReference type="KEGG" id="mzi:HWN40_11885"/>
<keyword evidence="3 9" id="KW-0812">Transmembrane</keyword>
<dbReference type="Pfam" id="PF13246">
    <property type="entry name" value="Cation_ATPase"/>
    <property type="match status" value="1"/>
</dbReference>
<evidence type="ECO:0000259" key="10">
    <source>
        <dbReference type="SMART" id="SM00831"/>
    </source>
</evidence>
<dbReference type="GO" id="GO:0005886">
    <property type="term" value="C:plasma membrane"/>
    <property type="evidence" value="ECO:0007669"/>
    <property type="project" value="UniProtKB-SubCell"/>
</dbReference>
<dbReference type="Pfam" id="PF00690">
    <property type="entry name" value="Cation_ATPase_N"/>
    <property type="match status" value="1"/>
</dbReference>
<dbReference type="Pfam" id="PF00122">
    <property type="entry name" value="E1-E2_ATPase"/>
    <property type="match status" value="1"/>
</dbReference>
<feature type="transmembrane region" description="Helical" evidence="9">
    <location>
        <begin position="699"/>
        <end position="719"/>
    </location>
</feature>
<dbReference type="SUPFAM" id="SSF81653">
    <property type="entry name" value="Calcium ATPase, transduction domain A"/>
    <property type="match status" value="1"/>
</dbReference>
<evidence type="ECO:0000256" key="7">
    <source>
        <dbReference type="ARBA" id="ARBA00022989"/>
    </source>
</evidence>
<dbReference type="SFLD" id="SFLDS00003">
    <property type="entry name" value="Haloacid_Dehalogenase"/>
    <property type="match status" value="1"/>
</dbReference>
<dbReference type="InterPro" id="IPR036412">
    <property type="entry name" value="HAD-like_sf"/>
</dbReference>
<dbReference type="OrthoDB" id="8588at2157"/>
<dbReference type="InterPro" id="IPR006068">
    <property type="entry name" value="ATPase_P-typ_cation-transptr_C"/>
</dbReference>
<dbReference type="Gene3D" id="1.20.1110.10">
    <property type="entry name" value="Calcium-transporting ATPase, transmembrane domain"/>
    <property type="match status" value="1"/>
</dbReference>
<dbReference type="PANTHER" id="PTHR43294:SF21">
    <property type="entry name" value="CATION TRANSPORTING ATPASE"/>
    <property type="match status" value="1"/>
</dbReference>
<dbReference type="Pfam" id="PF00689">
    <property type="entry name" value="Cation_ATPase_C"/>
    <property type="match status" value="1"/>
</dbReference>
<dbReference type="RefSeq" id="WP_176965933.1">
    <property type="nucleotide sequence ID" value="NZ_CP058215.1"/>
</dbReference>
<evidence type="ECO:0000256" key="8">
    <source>
        <dbReference type="ARBA" id="ARBA00023136"/>
    </source>
</evidence>
<dbReference type="NCBIfam" id="TIGR01494">
    <property type="entry name" value="ATPase_P-type"/>
    <property type="match status" value="3"/>
</dbReference>
<dbReference type="InterPro" id="IPR023299">
    <property type="entry name" value="ATPase_P-typ_cyto_dom_N"/>
</dbReference>
<keyword evidence="7 9" id="KW-1133">Transmembrane helix</keyword>
<dbReference type="SFLD" id="SFLDG00002">
    <property type="entry name" value="C1.7:_P-type_atpase_like"/>
    <property type="match status" value="1"/>
</dbReference>
<comment type="subcellular location">
    <subcellularLocation>
        <location evidence="1">Cell membrane</location>
        <topology evidence="1">Multi-pass membrane protein</topology>
    </subcellularLocation>
</comment>
<evidence type="ECO:0000256" key="4">
    <source>
        <dbReference type="ARBA" id="ARBA00022741"/>
    </source>
</evidence>
<feature type="transmembrane region" description="Helical" evidence="9">
    <location>
        <begin position="832"/>
        <end position="857"/>
    </location>
</feature>
<feature type="transmembrane region" description="Helical" evidence="9">
    <location>
        <begin position="230"/>
        <end position="250"/>
    </location>
</feature>
<reference evidence="11 12" key="1">
    <citation type="submission" date="2020-06" db="EMBL/GenBank/DDBJ databases">
        <title>Methanolobus halotolerans sp. nov., isolated from a saline lake Tus in Siberia.</title>
        <authorList>
            <person name="Shen Y."/>
            <person name="Chen S.-C."/>
            <person name="Lai M.-C."/>
            <person name="Huang H.-H."/>
            <person name="Chiu H.-H."/>
            <person name="Tang S.-L."/>
            <person name="Rogozin D.Y."/>
            <person name="Degermendzhy A.G."/>
        </authorList>
    </citation>
    <scope>NUCLEOTIDE SEQUENCE [LARGE SCALE GENOMIC DNA]</scope>
    <source>
        <strain evidence="11 12">DSM 21339</strain>
    </source>
</reference>
<dbReference type="Gene3D" id="3.40.1110.10">
    <property type="entry name" value="Calcium-transporting ATPase, cytoplasmic domain N"/>
    <property type="match status" value="1"/>
</dbReference>
<evidence type="ECO:0000256" key="5">
    <source>
        <dbReference type="ARBA" id="ARBA00022840"/>
    </source>
</evidence>
<dbReference type="AlphaFoldDB" id="A0A7D5E914"/>
<dbReference type="SFLD" id="SFLDF00027">
    <property type="entry name" value="p-type_atpase"/>
    <property type="match status" value="1"/>
</dbReference>
<feature type="transmembrane region" description="Helical" evidence="9">
    <location>
        <begin position="55"/>
        <end position="73"/>
    </location>
</feature>
<sequence>MVEGSNQLDEVFTEVDSSEKGLNEEQVRERLDKYGMNQLKEAKKTTARDILVRQFKNFIIWVLIAAAFLSLLVDEIINFWVIMVIVSIVVILGFFQEYRAEKAMESLQRIVQPETTVVREGKPRKVKSREVVPGDILMLESGDRVPADAVVFESVALRLDEAALTGESQPVGKGISDKIFAGTQIVHGKCRGVVTDTGMETKLGQIAGLIQMKEEETPLQKRIAKLSRTLAGLALVASLLALAIGVLQGAPLEEMLLIAIALAVGAVPEGLPLTMTMTLAFGMRRLAQHNAIIRKMLGVETLGSTDVICTDKTGTLTRNEMTVGRILVNEEIIEVTGSGYTPKGEFLENEKNREIKQDPTALKLLKAIALCNNSSLEKRDDKWDVVGDPTEIALTVVAAKADLWKDDLEDDYPRVEEIVFTSERKLMTTVHENEGETVSFTKGAPESVIEVCDDIEIDGDIVSLDDEMRRQIMDKNLEFASSAYRVLAVAYREDPDTSSEATIEEHMTFLGLVAMIDPPREEVKEAVATSHKAGVRVVMITGDNQETAKAIAGSIGLFDYKTKCGLPEHVEVKDREKVMRIVEDCAITGQELDELDDEEFEALVDHINIYARTMPEQKLRIVGALQKQGHIAAMTGDGVNDAPALKKADIGIAMGIKGTDVAKESSVMVLQDDNFATIVEAVRRGRAIYENIEKFTTYLISRNFTEVILIILGITLLGYELIPLLALQILFINMFSEIMPSIGLGLDPPEEGIMDRDPRDPNESILNRRNLVLMISNALVMGSASLLVFVLNDPAENTQFARTVTFATVVSMILFVPFAFRSLDKSIFSRGFLTNKIMLVGVTVSFLLTLSAMYIPFLSNIFELVPLTAQQWILPIGIAFSTMLVIELIKAVTKGIK</sequence>